<dbReference type="PIRSF" id="PIRSF002144">
    <property type="entry name" value="Ribosomal_S19"/>
    <property type="match status" value="1"/>
</dbReference>
<dbReference type="GO" id="GO:0003735">
    <property type="term" value="F:structural constituent of ribosome"/>
    <property type="evidence" value="ECO:0007669"/>
    <property type="project" value="InterPro"/>
</dbReference>
<dbReference type="GO" id="GO:0022627">
    <property type="term" value="C:cytosolic small ribosomal subunit"/>
    <property type="evidence" value="ECO:0007669"/>
    <property type="project" value="TreeGrafter"/>
</dbReference>
<evidence type="ECO:0000256" key="4">
    <source>
        <dbReference type="RuleBase" id="RU003485"/>
    </source>
</evidence>
<evidence type="ECO:0000256" key="2">
    <source>
        <dbReference type="ARBA" id="ARBA00022980"/>
    </source>
</evidence>
<evidence type="ECO:0000313" key="5">
    <source>
        <dbReference type="EMBL" id="CAE0624516.1"/>
    </source>
</evidence>
<dbReference type="InterPro" id="IPR002222">
    <property type="entry name" value="Ribosomal_uS19"/>
</dbReference>
<keyword evidence="3 4" id="KW-0687">Ribonucleoprotein</keyword>
<dbReference type="PANTHER" id="PTHR11880">
    <property type="entry name" value="RIBOSOMAL PROTEIN S19P FAMILY MEMBER"/>
    <property type="match status" value="1"/>
</dbReference>
<keyword evidence="2 4" id="KW-0689">Ribosomal protein</keyword>
<dbReference type="PROSITE" id="PS00323">
    <property type="entry name" value="RIBOSOMAL_S19"/>
    <property type="match status" value="1"/>
</dbReference>
<evidence type="ECO:0000256" key="1">
    <source>
        <dbReference type="ARBA" id="ARBA00007345"/>
    </source>
</evidence>
<gene>
    <name evidence="5" type="ORF">HAKA00212_LOCUS3183</name>
</gene>
<dbReference type="EMBL" id="HBIU01008056">
    <property type="protein sequence ID" value="CAE0624516.1"/>
    <property type="molecule type" value="Transcribed_RNA"/>
</dbReference>
<organism evidence="5">
    <name type="scientific">Heterosigma akashiwo</name>
    <name type="common">Chromophytic alga</name>
    <name type="synonym">Heterosigma carterae</name>
    <dbReference type="NCBI Taxonomy" id="2829"/>
    <lineage>
        <taxon>Eukaryota</taxon>
        <taxon>Sar</taxon>
        <taxon>Stramenopiles</taxon>
        <taxon>Ochrophyta</taxon>
        <taxon>Raphidophyceae</taxon>
        <taxon>Chattonellales</taxon>
        <taxon>Chattonellaceae</taxon>
        <taxon>Heterosigma</taxon>
    </lineage>
</organism>
<dbReference type="FunFam" id="3.30.860.10:FF:000002">
    <property type="entry name" value="40S ribosomal protein S15"/>
    <property type="match status" value="1"/>
</dbReference>
<evidence type="ECO:0000256" key="3">
    <source>
        <dbReference type="ARBA" id="ARBA00023274"/>
    </source>
</evidence>
<proteinExistence type="inferred from homology"/>
<dbReference type="PANTHER" id="PTHR11880:SF2">
    <property type="entry name" value="SMALL RIBOSOMAL SUBUNIT PROTEIN US19"/>
    <property type="match status" value="1"/>
</dbReference>
<dbReference type="NCBIfam" id="TIGR01025">
    <property type="entry name" value="uS19_arch"/>
    <property type="match status" value="1"/>
</dbReference>
<accession>A0A7S3UTD6</accession>
<comment type="similarity">
    <text evidence="1 4">Belongs to the universal ribosomal protein uS19 family.</text>
</comment>
<dbReference type="InterPro" id="IPR023575">
    <property type="entry name" value="Ribosomal_uS19_SF"/>
</dbReference>
<sequence>MATAIDKERYEQLKKERTFYKFLFRGMELETLVAKKPDELAKLLNSRARRRFYRGLKRKPMALMKKLRKAKKLAKVGEKPPAVRTHLRDMIVMPEMVGSVVAVYNGHAFQNVEVKGEMIGHYLAEFALSYRPVFHSRPGVGSAAARFIPLK</sequence>
<dbReference type="GO" id="GO:0006412">
    <property type="term" value="P:translation"/>
    <property type="evidence" value="ECO:0007669"/>
    <property type="project" value="InterPro"/>
</dbReference>
<dbReference type="Pfam" id="PF00203">
    <property type="entry name" value="Ribosomal_S19"/>
    <property type="match status" value="1"/>
</dbReference>
<dbReference type="AlphaFoldDB" id="A0A7S3UTD6"/>
<dbReference type="InterPro" id="IPR005713">
    <property type="entry name" value="Ribosomal_uS19_euk/arc"/>
</dbReference>
<dbReference type="GO" id="GO:0003723">
    <property type="term" value="F:RNA binding"/>
    <property type="evidence" value="ECO:0007669"/>
    <property type="project" value="InterPro"/>
</dbReference>
<name>A0A7S3UTD6_HETAK</name>
<dbReference type="SUPFAM" id="SSF54570">
    <property type="entry name" value="Ribosomal protein S19"/>
    <property type="match status" value="1"/>
</dbReference>
<dbReference type="Gene3D" id="3.30.860.10">
    <property type="entry name" value="30s Ribosomal Protein S19, Chain A"/>
    <property type="match status" value="1"/>
</dbReference>
<dbReference type="PRINTS" id="PR00975">
    <property type="entry name" value="RIBOSOMALS19"/>
</dbReference>
<dbReference type="GO" id="GO:0000028">
    <property type="term" value="P:ribosomal small subunit assembly"/>
    <property type="evidence" value="ECO:0007669"/>
    <property type="project" value="TreeGrafter"/>
</dbReference>
<protein>
    <recommendedName>
        <fullName evidence="6">40S ribosomal protein S15</fullName>
    </recommendedName>
</protein>
<evidence type="ECO:0008006" key="6">
    <source>
        <dbReference type="Google" id="ProtNLM"/>
    </source>
</evidence>
<reference evidence="5" key="1">
    <citation type="submission" date="2021-01" db="EMBL/GenBank/DDBJ databases">
        <authorList>
            <person name="Corre E."/>
            <person name="Pelletier E."/>
            <person name="Niang G."/>
            <person name="Scheremetjew M."/>
            <person name="Finn R."/>
            <person name="Kale V."/>
            <person name="Holt S."/>
            <person name="Cochrane G."/>
            <person name="Meng A."/>
            <person name="Brown T."/>
            <person name="Cohen L."/>
        </authorList>
    </citation>
    <scope>NUCLEOTIDE SEQUENCE</scope>
    <source>
        <strain evidence="5">CCMP3107</strain>
    </source>
</reference>
<dbReference type="HAMAP" id="MF_00531">
    <property type="entry name" value="Ribosomal_uS19"/>
    <property type="match status" value="1"/>
</dbReference>
<dbReference type="InterPro" id="IPR020934">
    <property type="entry name" value="Ribosomal_uS19_CS"/>
</dbReference>